<proteinExistence type="predicted"/>
<dbReference type="CDD" id="cd14688">
    <property type="entry name" value="bZIP_YAP"/>
    <property type="match status" value="1"/>
</dbReference>
<dbReference type="Gene3D" id="1.20.5.170">
    <property type="match status" value="1"/>
</dbReference>
<evidence type="ECO:0008006" key="5">
    <source>
        <dbReference type="Google" id="ProtNLM"/>
    </source>
</evidence>
<feature type="compositionally biased region" description="Pro residues" evidence="2">
    <location>
        <begin position="1"/>
        <end position="10"/>
    </location>
</feature>
<keyword evidence="1" id="KW-0175">Coiled coil</keyword>
<feature type="coiled-coil region" evidence="1">
    <location>
        <begin position="92"/>
        <end position="126"/>
    </location>
</feature>
<evidence type="ECO:0000313" key="4">
    <source>
        <dbReference type="Proteomes" id="UP000193642"/>
    </source>
</evidence>
<keyword evidence="4" id="KW-1185">Reference proteome</keyword>
<dbReference type="OrthoDB" id="10673592at2759"/>
<reference evidence="3 4" key="1">
    <citation type="submission" date="2016-07" db="EMBL/GenBank/DDBJ databases">
        <title>Pervasive Adenine N6-methylation of Active Genes in Fungi.</title>
        <authorList>
            <consortium name="DOE Joint Genome Institute"/>
            <person name="Mondo S.J."/>
            <person name="Dannebaum R.O."/>
            <person name="Kuo R.C."/>
            <person name="Labutti K."/>
            <person name="Haridas S."/>
            <person name="Kuo A."/>
            <person name="Salamov A."/>
            <person name="Ahrendt S.R."/>
            <person name="Lipzen A."/>
            <person name="Sullivan W."/>
            <person name="Andreopoulos W.B."/>
            <person name="Clum A."/>
            <person name="Lindquist E."/>
            <person name="Daum C."/>
            <person name="Ramamoorthy G.K."/>
            <person name="Gryganskyi A."/>
            <person name="Culley D."/>
            <person name="Magnuson J.K."/>
            <person name="James T.Y."/>
            <person name="O'Malley M.A."/>
            <person name="Stajich J.E."/>
            <person name="Spatafora J.W."/>
            <person name="Visel A."/>
            <person name="Grigoriev I.V."/>
        </authorList>
    </citation>
    <scope>NUCLEOTIDE SEQUENCE [LARGE SCALE GENOMIC DNA]</scope>
    <source>
        <strain evidence="3 4">JEL800</strain>
    </source>
</reference>
<comment type="caution">
    <text evidence="3">The sequence shown here is derived from an EMBL/GenBank/DDBJ whole genome shotgun (WGS) entry which is preliminary data.</text>
</comment>
<gene>
    <name evidence="3" type="ORF">BCR33DRAFT_852205</name>
</gene>
<feature type="region of interest" description="Disordered" evidence="2">
    <location>
        <begin position="173"/>
        <end position="194"/>
    </location>
</feature>
<dbReference type="AlphaFoldDB" id="A0A1Y2C3V3"/>
<evidence type="ECO:0000256" key="2">
    <source>
        <dbReference type="SAM" id="MobiDB-lite"/>
    </source>
</evidence>
<evidence type="ECO:0000313" key="3">
    <source>
        <dbReference type="EMBL" id="ORY41720.1"/>
    </source>
</evidence>
<protein>
    <recommendedName>
        <fullName evidence="5">BZIP domain-containing protein</fullName>
    </recommendedName>
</protein>
<organism evidence="3 4">
    <name type="scientific">Rhizoclosmatium globosum</name>
    <dbReference type="NCBI Taxonomy" id="329046"/>
    <lineage>
        <taxon>Eukaryota</taxon>
        <taxon>Fungi</taxon>
        <taxon>Fungi incertae sedis</taxon>
        <taxon>Chytridiomycota</taxon>
        <taxon>Chytridiomycota incertae sedis</taxon>
        <taxon>Chytridiomycetes</taxon>
        <taxon>Chytridiales</taxon>
        <taxon>Chytriomycetaceae</taxon>
        <taxon>Rhizoclosmatium</taxon>
    </lineage>
</organism>
<name>A0A1Y2C3V3_9FUNG</name>
<feature type="region of interest" description="Disordered" evidence="2">
    <location>
        <begin position="1"/>
        <end position="63"/>
    </location>
</feature>
<evidence type="ECO:0000256" key="1">
    <source>
        <dbReference type="SAM" id="Coils"/>
    </source>
</evidence>
<feature type="compositionally biased region" description="Pro residues" evidence="2">
    <location>
        <begin position="19"/>
        <end position="33"/>
    </location>
</feature>
<accession>A0A1Y2C3V3</accession>
<dbReference type="EMBL" id="MCGO01000031">
    <property type="protein sequence ID" value="ORY41720.1"/>
    <property type="molecule type" value="Genomic_DNA"/>
</dbReference>
<sequence length="385" mass="42206">MSTPTSPPPTTTTTTTLAAPPPPAVPLQPPLQPPNSKRKGGRRPTTAPASTRRQEQIRAAQRRFAEKQRATIAALEAKAALFDDLADKSDPLKVAAKKIRTLESELELVKCENSKLKLELEQAKLKSVPEWHLTCPMKPALSSSVSASSSTSPPPLHCLRTLSSYDASQLPMPTASLMGPHTTSLSSLGPHTLSLPTTQLQPTEPHIPMLNSFAGPSMCPFSSSNTLFTDPNPNTQLQLQPFQLQLQPQPQLAPFPSPFTIPSTPLRPDVIQQYESFQHFHNALKSSVSSTSGLLSRVQFVQLALKAIPSLQFFGSLVDRMCDLFLKQTSRCIEGRKSTIPLSAIMHTEEYLEMKRVRKLLLDSCDSKDAEYILSILGCSMARHQ</sequence>
<dbReference type="Proteomes" id="UP000193642">
    <property type="component" value="Unassembled WGS sequence"/>
</dbReference>